<evidence type="ECO:0000256" key="1">
    <source>
        <dbReference type="ARBA" id="ARBA00005928"/>
    </source>
</evidence>
<dbReference type="GO" id="GO:0035336">
    <property type="term" value="P:long-chain fatty-acyl-CoA metabolic process"/>
    <property type="evidence" value="ECO:0007669"/>
    <property type="project" value="TreeGrafter"/>
</dbReference>
<evidence type="ECO:0000313" key="8">
    <source>
        <dbReference type="Proteomes" id="UP000075886"/>
    </source>
</evidence>
<evidence type="ECO:0000256" key="2">
    <source>
        <dbReference type="ARBA" id="ARBA00022516"/>
    </source>
</evidence>
<dbReference type="EC" id="1.2.1.84" evidence="4"/>
<dbReference type="STRING" id="69004.A0A182QTR1"/>
<keyword evidence="8" id="KW-1185">Reference proteome</keyword>
<evidence type="ECO:0000256" key="4">
    <source>
        <dbReference type="RuleBase" id="RU363097"/>
    </source>
</evidence>
<feature type="domain" description="Thioester reductase (TE)" evidence="6">
    <location>
        <begin position="35"/>
        <end position="305"/>
    </location>
</feature>
<comment type="similarity">
    <text evidence="1 4">Belongs to the fatty acyl-CoA reductase family.</text>
</comment>
<reference evidence="7" key="2">
    <citation type="submission" date="2020-05" db="UniProtKB">
        <authorList>
            <consortium name="EnsemblMetazoa"/>
        </authorList>
    </citation>
    <scope>IDENTIFICATION</scope>
    <source>
        <strain evidence="7">FAR1</strain>
    </source>
</reference>
<accession>A0A182QTR1</accession>
<dbReference type="PANTHER" id="PTHR11011:SF81">
    <property type="entry name" value="FATTY ACYL-COA REDUCTASE"/>
    <property type="match status" value="1"/>
</dbReference>
<dbReference type="PANTHER" id="PTHR11011">
    <property type="entry name" value="MALE STERILITY PROTEIN 2-RELATED"/>
    <property type="match status" value="1"/>
</dbReference>
<comment type="catalytic activity">
    <reaction evidence="4">
        <text>a long-chain fatty acyl-CoA + 2 NADPH + 2 H(+) = a long-chain primary fatty alcohol + 2 NADP(+) + CoA</text>
        <dbReference type="Rhea" id="RHEA:52716"/>
        <dbReference type="ChEBI" id="CHEBI:15378"/>
        <dbReference type="ChEBI" id="CHEBI:57287"/>
        <dbReference type="ChEBI" id="CHEBI:57783"/>
        <dbReference type="ChEBI" id="CHEBI:58349"/>
        <dbReference type="ChEBI" id="CHEBI:77396"/>
        <dbReference type="ChEBI" id="CHEBI:83139"/>
        <dbReference type="EC" id="1.2.1.84"/>
    </reaction>
</comment>
<evidence type="ECO:0000256" key="3">
    <source>
        <dbReference type="ARBA" id="ARBA00023098"/>
    </source>
</evidence>
<dbReference type="InterPro" id="IPR033640">
    <property type="entry name" value="FAR_C"/>
</dbReference>
<dbReference type="CDD" id="cd09071">
    <property type="entry name" value="FAR_C"/>
    <property type="match status" value="1"/>
</dbReference>
<dbReference type="InterPro" id="IPR013120">
    <property type="entry name" value="FAR_NAD-bd"/>
</dbReference>
<dbReference type="EMBL" id="AXCN02001805">
    <property type="status" value="NOT_ANNOTATED_CDS"/>
    <property type="molecule type" value="Genomic_DNA"/>
</dbReference>
<evidence type="ECO:0000259" key="6">
    <source>
        <dbReference type="Pfam" id="PF07993"/>
    </source>
</evidence>
<proteinExistence type="inferred from homology"/>
<dbReference type="Gene3D" id="3.40.50.720">
    <property type="entry name" value="NAD(P)-binding Rossmann-like Domain"/>
    <property type="match status" value="1"/>
</dbReference>
<keyword evidence="4" id="KW-0560">Oxidoreductase</keyword>
<dbReference type="GO" id="GO:0005777">
    <property type="term" value="C:peroxisome"/>
    <property type="evidence" value="ECO:0007669"/>
    <property type="project" value="TreeGrafter"/>
</dbReference>
<name>A0A182QTR1_9DIPT</name>
<evidence type="ECO:0000259" key="5">
    <source>
        <dbReference type="Pfam" id="PF03015"/>
    </source>
</evidence>
<dbReference type="GO" id="GO:0080019">
    <property type="term" value="F:alcohol-forming very long-chain fatty acyl-CoA reductase activity"/>
    <property type="evidence" value="ECO:0007669"/>
    <property type="project" value="InterPro"/>
</dbReference>
<evidence type="ECO:0000313" key="7">
    <source>
        <dbReference type="EnsemblMetazoa" id="AFAF016674-PA"/>
    </source>
</evidence>
<dbReference type="GO" id="GO:0102965">
    <property type="term" value="F:alcohol-forming long-chain fatty acyl-CoA reductase activity"/>
    <property type="evidence" value="ECO:0007669"/>
    <property type="project" value="UniProtKB-EC"/>
</dbReference>
<dbReference type="Pfam" id="PF03015">
    <property type="entry name" value="Sterile"/>
    <property type="match status" value="1"/>
</dbReference>
<sequence length="489" mass="56093">METTLTDNLQRAGGQKDNMEELQVSEFYRDSVVLITGGTGFLGKVLVEKLLRCFAVRKIFLLIREKRSTSASKRLEQMIRDPIFDTIRSSFIHPESVFEKLEAIQTDFTSDEFVKEPYKNDLLNKTQIVFHVMASVRFDLGIKNMLDTNVTSSERLFKFLRSAKRLQAIVHVSSFFSNSDRKHIEECVYDDIRFGGLENIQRILDPLTVSEQALLAPAIISPLPNEYTFSKKCAEVMIQRHFADLPIGIFRPPCVLSSYKEPVPGWVDCIQGANGLCIPLLKQRLLWYYGDPNSCAQFAPVDYCIGGMIAAACDIRARFEENRVAESFDRKVSTLPVYNFCFDNKLINWVQFIALVGSGLPSPLARKLSSFRTRITSYRILSRITFWLMYFMAHVADTFLGLVGKPKCNVKMVDGLNMLADLMEPFRLNTWTGRNDNTKRLSLLISKPDRQLLDIDVDEIDLEDYYKQYTKGLYLFLERKEAGRQQKTS</sequence>
<dbReference type="EnsemblMetazoa" id="AFAF016674-RA">
    <property type="protein sequence ID" value="AFAF016674-PA"/>
    <property type="gene ID" value="AFAF016674"/>
</dbReference>
<comment type="function">
    <text evidence="4">Catalyzes the reduction of fatty acyl-CoA to fatty alcohols.</text>
</comment>
<feature type="domain" description="Fatty acyl-CoA reductase C-terminal" evidence="5">
    <location>
        <begin position="389"/>
        <end position="477"/>
    </location>
</feature>
<keyword evidence="3 4" id="KW-0443">Lipid metabolism</keyword>
<reference evidence="8" key="1">
    <citation type="submission" date="2014-01" db="EMBL/GenBank/DDBJ databases">
        <title>The Genome Sequence of Anopheles farauti FAR1 (V2).</title>
        <authorList>
            <consortium name="The Broad Institute Genomics Platform"/>
            <person name="Neafsey D.E."/>
            <person name="Besansky N."/>
            <person name="Howell P."/>
            <person name="Walton C."/>
            <person name="Young S.K."/>
            <person name="Zeng Q."/>
            <person name="Gargeya S."/>
            <person name="Fitzgerald M."/>
            <person name="Haas B."/>
            <person name="Abouelleil A."/>
            <person name="Allen A.W."/>
            <person name="Alvarado L."/>
            <person name="Arachchi H.M."/>
            <person name="Berlin A.M."/>
            <person name="Chapman S.B."/>
            <person name="Gainer-Dewar J."/>
            <person name="Goldberg J."/>
            <person name="Griggs A."/>
            <person name="Gujja S."/>
            <person name="Hansen M."/>
            <person name="Howarth C."/>
            <person name="Imamovic A."/>
            <person name="Ireland A."/>
            <person name="Larimer J."/>
            <person name="McCowan C."/>
            <person name="Murphy C."/>
            <person name="Pearson M."/>
            <person name="Poon T.W."/>
            <person name="Priest M."/>
            <person name="Roberts A."/>
            <person name="Saif S."/>
            <person name="Shea T."/>
            <person name="Sisk P."/>
            <person name="Sykes S."/>
            <person name="Wortman J."/>
            <person name="Nusbaum C."/>
            <person name="Birren B."/>
        </authorList>
    </citation>
    <scope>NUCLEOTIDE SEQUENCE [LARGE SCALE GENOMIC DNA]</scope>
    <source>
        <strain evidence="8">FAR1</strain>
    </source>
</reference>
<dbReference type="InterPro" id="IPR036291">
    <property type="entry name" value="NAD(P)-bd_dom_sf"/>
</dbReference>
<dbReference type="Proteomes" id="UP000075886">
    <property type="component" value="Unassembled WGS sequence"/>
</dbReference>
<dbReference type="SUPFAM" id="SSF51735">
    <property type="entry name" value="NAD(P)-binding Rossmann-fold domains"/>
    <property type="match status" value="1"/>
</dbReference>
<keyword evidence="4" id="KW-0521">NADP</keyword>
<organism evidence="7 8">
    <name type="scientific">Anopheles farauti</name>
    <dbReference type="NCBI Taxonomy" id="69004"/>
    <lineage>
        <taxon>Eukaryota</taxon>
        <taxon>Metazoa</taxon>
        <taxon>Ecdysozoa</taxon>
        <taxon>Arthropoda</taxon>
        <taxon>Hexapoda</taxon>
        <taxon>Insecta</taxon>
        <taxon>Pterygota</taxon>
        <taxon>Neoptera</taxon>
        <taxon>Endopterygota</taxon>
        <taxon>Diptera</taxon>
        <taxon>Nematocera</taxon>
        <taxon>Culicoidea</taxon>
        <taxon>Culicidae</taxon>
        <taxon>Anophelinae</taxon>
        <taxon>Anopheles</taxon>
    </lineage>
</organism>
<protein>
    <recommendedName>
        <fullName evidence="4">Fatty acyl-CoA reductase</fullName>
        <ecNumber evidence="4">1.2.1.84</ecNumber>
    </recommendedName>
</protein>
<dbReference type="InterPro" id="IPR026055">
    <property type="entry name" value="FAR"/>
</dbReference>
<keyword evidence="2 4" id="KW-0444">Lipid biosynthesis</keyword>
<dbReference type="VEuPathDB" id="VectorBase:AFAF016674"/>
<dbReference type="Pfam" id="PF07993">
    <property type="entry name" value="NAD_binding_4"/>
    <property type="match status" value="1"/>
</dbReference>
<dbReference type="AlphaFoldDB" id="A0A182QTR1"/>